<evidence type="ECO:0000313" key="4">
    <source>
        <dbReference type="Proteomes" id="UP000557717"/>
    </source>
</evidence>
<evidence type="ECO:0008006" key="5">
    <source>
        <dbReference type="Google" id="ProtNLM"/>
    </source>
</evidence>
<evidence type="ECO:0000256" key="2">
    <source>
        <dbReference type="SAM" id="SignalP"/>
    </source>
</evidence>
<feature type="chain" id="PRO_5032510951" description="Secreted protein" evidence="2">
    <location>
        <begin position="20"/>
        <end position="324"/>
    </location>
</feature>
<dbReference type="Proteomes" id="UP000557717">
    <property type="component" value="Unassembled WGS sequence"/>
</dbReference>
<name>A0A840VFU4_9BACT</name>
<evidence type="ECO:0000256" key="1">
    <source>
        <dbReference type="SAM" id="MobiDB-lite"/>
    </source>
</evidence>
<feature type="region of interest" description="Disordered" evidence="1">
    <location>
        <begin position="223"/>
        <end position="242"/>
    </location>
</feature>
<gene>
    <name evidence="3" type="ORF">HNR46_002937</name>
</gene>
<feature type="compositionally biased region" description="Basic and acidic residues" evidence="1">
    <location>
        <begin position="227"/>
        <end position="242"/>
    </location>
</feature>
<keyword evidence="4" id="KW-1185">Reference proteome</keyword>
<dbReference type="RefSeq" id="WP_184019936.1">
    <property type="nucleotide sequence ID" value="NZ_JACHFD010000015.1"/>
</dbReference>
<feature type="signal peptide" evidence="2">
    <location>
        <begin position="1"/>
        <end position="19"/>
    </location>
</feature>
<dbReference type="AlphaFoldDB" id="A0A840VFU4"/>
<comment type="caution">
    <text evidence="3">The sequence shown here is derived from an EMBL/GenBank/DDBJ whole genome shotgun (WGS) entry which is preliminary data.</text>
</comment>
<reference evidence="3 4" key="1">
    <citation type="submission" date="2020-08" db="EMBL/GenBank/DDBJ databases">
        <title>Genomic Encyclopedia of Type Strains, Phase IV (KMG-IV): sequencing the most valuable type-strain genomes for metagenomic binning, comparative biology and taxonomic classification.</title>
        <authorList>
            <person name="Goeker M."/>
        </authorList>
    </citation>
    <scope>NUCLEOTIDE SEQUENCE [LARGE SCALE GENOMIC DNA]</scope>
    <source>
        <strain evidence="3 4">YC6886</strain>
    </source>
</reference>
<sequence>MRKLPILLLALTVSPCLWADPLTASDRETLLGQLDKLQDAADARVAGRFAVAVAAFREAAASEEAAVSLYLKCIEKVQFDDQYRKSQDFREWRRNEAEKLKSMSFKRALRHQLRWLILTLKVASNESPDVSFEGEASQLVNEVFGDLKNLKDQQQTLKQSVMGTVFAQAYKLTNVSVKNWPMSPVDLKQVYDEVILPPYRKLERVDDLRAAWMKRIQQESDAQEIWTRQRRDREEDDKRVGTKEALRTPEMEKFIAEVYPDLLWQMEVDVFQAGDERAAALRMFQHIEKYMSHPKVEGWAEQLRSLLTVQKAEEIPADSMPAES</sequence>
<keyword evidence="2" id="KW-0732">Signal</keyword>
<protein>
    <recommendedName>
        <fullName evidence="5">Secreted protein</fullName>
    </recommendedName>
</protein>
<proteinExistence type="predicted"/>
<organism evidence="3 4">
    <name type="scientific">Haloferula luteola</name>
    <dbReference type="NCBI Taxonomy" id="595692"/>
    <lineage>
        <taxon>Bacteria</taxon>
        <taxon>Pseudomonadati</taxon>
        <taxon>Verrucomicrobiota</taxon>
        <taxon>Verrucomicrobiia</taxon>
        <taxon>Verrucomicrobiales</taxon>
        <taxon>Verrucomicrobiaceae</taxon>
        <taxon>Haloferula</taxon>
    </lineage>
</organism>
<evidence type="ECO:0000313" key="3">
    <source>
        <dbReference type="EMBL" id="MBB5352689.1"/>
    </source>
</evidence>
<accession>A0A840VFU4</accession>
<dbReference type="EMBL" id="JACHFD010000015">
    <property type="protein sequence ID" value="MBB5352689.1"/>
    <property type="molecule type" value="Genomic_DNA"/>
</dbReference>